<accession>A0ACC2BQ34</accession>
<reference evidence="2" key="1">
    <citation type="journal article" date="2024" name="Proc. Natl. Acad. Sci. U.S.A.">
        <title>Extraordinary preservation of gene collinearity over three hundred million years revealed in homosporous lycophytes.</title>
        <authorList>
            <person name="Li C."/>
            <person name="Wickell D."/>
            <person name="Kuo L.Y."/>
            <person name="Chen X."/>
            <person name="Nie B."/>
            <person name="Liao X."/>
            <person name="Peng D."/>
            <person name="Ji J."/>
            <person name="Jenkins J."/>
            <person name="Williams M."/>
            <person name="Shu S."/>
            <person name="Plott C."/>
            <person name="Barry K."/>
            <person name="Rajasekar S."/>
            <person name="Grimwood J."/>
            <person name="Han X."/>
            <person name="Sun S."/>
            <person name="Hou Z."/>
            <person name="He W."/>
            <person name="Dai G."/>
            <person name="Sun C."/>
            <person name="Schmutz J."/>
            <person name="Leebens-Mack J.H."/>
            <person name="Li F.W."/>
            <person name="Wang L."/>
        </authorList>
    </citation>
    <scope>NUCLEOTIDE SEQUENCE [LARGE SCALE GENOMIC DNA]</scope>
    <source>
        <strain evidence="2">cv. PW_Plant_1</strain>
    </source>
</reference>
<gene>
    <name evidence="1" type="ORF">O6H91_14G062900</name>
</gene>
<proteinExistence type="predicted"/>
<sequence>MVTFKSLSFVQSLHPLWKTMYDPQSQLPVHLAMLLAQLLSGVYYVITKVAFISGMHPIVLSLYRDLVALLVLLPATYYFEKNNPLKLSFSVLARLFLLGCTWIFGSQLLLFAGITFTSAEFSAAMQPCIPVFIAIIAITFRVDKVNWCKRDGQAKVAGIVICCSGAAVMALYRGPSIFKSKQDPGGLTMNSASPTSSSLWMLGSLTSGEDVARWRFGALCLIGNCLCMAASINIQAPLLKEFPSPVSVTAYSYAMGAMLMGFAGIFLVEEKGAWSLSWDVNLLAVIYNGMVASALNFGLMTWCVKRVGPLFVASYIPIQPIMAAVFASIFLGSQIYQSSLIGTSLIFVGLFLVSWAQEETLRLASLKYDVEANSLLTHEDDVVQGLQEPLMRVEQRI</sequence>
<name>A0ACC2BQ34_DIPCM</name>
<evidence type="ECO:0000313" key="1">
    <source>
        <dbReference type="EMBL" id="KAJ7531880.1"/>
    </source>
</evidence>
<keyword evidence="2" id="KW-1185">Reference proteome</keyword>
<evidence type="ECO:0000313" key="2">
    <source>
        <dbReference type="Proteomes" id="UP001162992"/>
    </source>
</evidence>
<protein>
    <submittedName>
        <fullName evidence="1">Uncharacterized protein</fullName>
    </submittedName>
</protein>
<comment type="caution">
    <text evidence="1">The sequence shown here is derived from an EMBL/GenBank/DDBJ whole genome shotgun (WGS) entry which is preliminary data.</text>
</comment>
<organism evidence="1 2">
    <name type="scientific">Diphasiastrum complanatum</name>
    <name type="common">Issler's clubmoss</name>
    <name type="synonym">Lycopodium complanatum</name>
    <dbReference type="NCBI Taxonomy" id="34168"/>
    <lineage>
        <taxon>Eukaryota</taxon>
        <taxon>Viridiplantae</taxon>
        <taxon>Streptophyta</taxon>
        <taxon>Embryophyta</taxon>
        <taxon>Tracheophyta</taxon>
        <taxon>Lycopodiopsida</taxon>
        <taxon>Lycopodiales</taxon>
        <taxon>Lycopodiaceae</taxon>
        <taxon>Lycopodioideae</taxon>
        <taxon>Diphasiastrum</taxon>
    </lineage>
</organism>
<dbReference type="Proteomes" id="UP001162992">
    <property type="component" value="Chromosome 14"/>
</dbReference>
<dbReference type="EMBL" id="CM055105">
    <property type="protein sequence ID" value="KAJ7531880.1"/>
    <property type="molecule type" value="Genomic_DNA"/>
</dbReference>